<feature type="domain" description="HTH rpiR-type" evidence="4">
    <location>
        <begin position="3"/>
        <end position="79"/>
    </location>
</feature>
<organism evidence="6 7">
    <name type="scientific">Afipia carboxydohydrogena</name>
    <name type="common">Pseudomonas carboxydohydrogena</name>
    <dbReference type="NCBI Taxonomy" id="290"/>
    <lineage>
        <taxon>Bacteria</taxon>
        <taxon>Pseudomonadati</taxon>
        <taxon>Pseudomonadota</taxon>
        <taxon>Alphaproteobacteria</taxon>
        <taxon>Hyphomicrobiales</taxon>
        <taxon>Nitrobacteraceae</taxon>
        <taxon>Afipia</taxon>
    </lineage>
</organism>
<proteinExistence type="predicted"/>
<evidence type="ECO:0000256" key="1">
    <source>
        <dbReference type="ARBA" id="ARBA00023015"/>
    </source>
</evidence>
<reference evidence="6 7" key="1">
    <citation type="submission" date="2022-11" db="EMBL/GenBank/DDBJ databases">
        <authorList>
            <person name="Siebert D."/>
            <person name="Busche T."/>
            <person name="Saydam E."/>
            <person name="Kalinowski J."/>
            <person name="Ruckert C."/>
            <person name="Blombach B."/>
        </authorList>
    </citation>
    <scope>NUCLEOTIDE SEQUENCE [LARGE SCALE GENOMIC DNA]</scope>
    <source>
        <strain evidence="6 7">DSM 1083</strain>
    </source>
</reference>
<evidence type="ECO:0000313" key="6">
    <source>
        <dbReference type="EMBL" id="WEF53091.1"/>
    </source>
</evidence>
<dbReference type="Gene3D" id="1.10.10.10">
    <property type="entry name" value="Winged helix-like DNA-binding domain superfamily/Winged helix DNA-binding domain"/>
    <property type="match status" value="1"/>
</dbReference>
<evidence type="ECO:0000259" key="5">
    <source>
        <dbReference type="PROSITE" id="PS51464"/>
    </source>
</evidence>
<dbReference type="InterPro" id="IPR035472">
    <property type="entry name" value="RpiR-like_SIS"/>
</dbReference>
<dbReference type="PANTHER" id="PTHR30514">
    <property type="entry name" value="GLUCOKINASE"/>
    <property type="match status" value="1"/>
</dbReference>
<dbReference type="InterPro" id="IPR046348">
    <property type="entry name" value="SIS_dom_sf"/>
</dbReference>
<dbReference type="InterPro" id="IPR036388">
    <property type="entry name" value="WH-like_DNA-bd_sf"/>
</dbReference>
<evidence type="ECO:0000256" key="3">
    <source>
        <dbReference type="ARBA" id="ARBA00023163"/>
    </source>
</evidence>
<dbReference type="PANTHER" id="PTHR30514:SF18">
    <property type="entry name" value="RPIR-FAMILY TRANSCRIPTIONAL REGULATOR"/>
    <property type="match status" value="1"/>
</dbReference>
<feature type="domain" description="SIS" evidence="5">
    <location>
        <begin position="127"/>
        <end position="264"/>
    </location>
</feature>
<protein>
    <submittedName>
        <fullName evidence="6">MurR/RpiR family transcriptional regulator</fullName>
    </submittedName>
</protein>
<accession>A0ABY8BVZ3</accession>
<dbReference type="EMBL" id="CP113162">
    <property type="protein sequence ID" value="WEF53091.1"/>
    <property type="molecule type" value="Genomic_DNA"/>
</dbReference>
<evidence type="ECO:0000313" key="7">
    <source>
        <dbReference type="Proteomes" id="UP001213907"/>
    </source>
</evidence>
<evidence type="ECO:0000256" key="2">
    <source>
        <dbReference type="ARBA" id="ARBA00023125"/>
    </source>
</evidence>
<dbReference type="SUPFAM" id="SSF46689">
    <property type="entry name" value="Homeodomain-like"/>
    <property type="match status" value="1"/>
</dbReference>
<keyword evidence="2" id="KW-0238">DNA-binding</keyword>
<dbReference type="CDD" id="cd05013">
    <property type="entry name" value="SIS_RpiR"/>
    <property type="match status" value="1"/>
</dbReference>
<dbReference type="Proteomes" id="UP001213907">
    <property type="component" value="Chromosome"/>
</dbReference>
<evidence type="ECO:0000259" key="4">
    <source>
        <dbReference type="PROSITE" id="PS51071"/>
    </source>
</evidence>
<keyword evidence="3" id="KW-0804">Transcription</keyword>
<keyword evidence="7" id="KW-1185">Reference proteome</keyword>
<dbReference type="InterPro" id="IPR000281">
    <property type="entry name" value="HTH_RpiR"/>
</dbReference>
<dbReference type="Pfam" id="PF01380">
    <property type="entry name" value="SIS"/>
    <property type="match status" value="1"/>
</dbReference>
<dbReference type="Gene3D" id="3.40.50.10490">
    <property type="entry name" value="Glucose-6-phosphate isomerase like protein, domain 1"/>
    <property type="match status" value="1"/>
</dbReference>
<dbReference type="SUPFAM" id="SSF53697">
    <property type="entry name" value="SIS domain"/>
    <property type="match status" value="1"/>
</dbReference>
<name>A0ABY8BVZ3_AFICR</name>
<keyword evidence="1" id="KW-0805">Transcription regulation</keyword>
<dbReference type="Pfam" id="PF01418">
    <property type="entry name" value="HTH_6"/>
    <property type="match status" value="1"/>
</dbReference>
<dbReference type="InterPro" id="IPR001347">
    <property type="entry name" value="SIS_dom"/>
</dbReference>
<sequence length="292" mass="32055">MTIAFDERVADRFERMSPAEQRVIRFFQENREEVLIASAAALAAKAKTSDATIVRAAKALGFAGLDDLRRALAGELRNLLTPAERLTRTLNEVGPSLANAFEMTLEVHIRSLENLRRTITADQFEKAVSNITKARRVLVFGLGPSSAMAAYFVIQLGRFGLDAGCLTNTGLLFADDLRKLRDGDLVVILAYGRVYAELAVLLEEIQRRRLASLLLTDTLAGRLRRRVDLVLPVARGRADLLSMHTATLGLIETLLVGIAATRPRQTLASLKKLNQLRERLAGKGAHLPMSGS</sequence>
<dbReference type="PROSITE" id="PS51464">
    <property type="entry name" value="SIS"/>
    <property type="match status" value="1"/>
</dbReference>
<dbReference type="InterPro" id="IPR047640">
    <property type="entry name" value="RpiR-like"/>
</dbReference>
<dbReference type="PROSITE" id="PS51071">
    <property type="entry name" value="HTH_RPIR"/>
    <property type="match status" value="1"/>
</dbReference>
<gene>
    <name evidence="6" type="ORF">AFIC_000486</name>
</gene>
<dbReference type="InterPro" id="IPR009057">
    <property type="entry name" value="Homeodomain-like_sf"/>
</dbReference>
<dbReference type="RefSeq" id="WP_275248618.1">
    <property type="nucleotide sequence ID" value="NZ_BAABDX010000001.1"/>
</dbReference>